<evidence type="ECO:0000256" key="4">
    <source>
        <dbReference type="ARBA" id="ARBA00022840"/>
    </source>
</evidence>
<dbReference type="InterPro" id="IPR050339">
    <property type="entry name" value="CC_SR_Kinase"/>
</dbReference>
<evidence type="ECO:0000256" key="1">
    <source>
        <dbReference type="ARBA" id="ARBA00022679"/>
    </source>
</evidence>
<organism evidence="7 8">
    <name type="scientific">Porites evermanni</name>
    <dbReference type="NCBI Taxonomy" id="104178"/>
    <lineage>
        <taxon>Eukaryota</taxon>
        <taxon>Metazoa</taxon>
        <taxon>Cnidaria</taxon>
        <taxon>Anthozoa</taxon>
        <taxon>Hexacorallia</taxon>
        <taxon>Scleractinia</taxon>
        <taxon>Fungiina</taxon>
        <taxon>Poritidae</taxon>
        <taxon>Porites</taxon>
    </lineage>
</organism>
<dbReference type="Gene3D" id="1.10.510.10">
    <property type="entry name" value="Transferase(Phosphotransferase) domain 1"/>
    <property type="match status" value="1"/>
</dbReference>
<keyword evidence="8" id="KW-1185">Reference proteome</keyword>
<proteinExistence type="inferred from homology"/>
<keyword evidence="2" id="KW-0547">Nucleotide-binding</keyword>
<dbReference type="PROSITE" id="PS00108">
    <property type="entry name" value="PROTEIN_KINASE_ST"/>
    <property type="match status" value="1"/>
</dbReference>
<dbReference type="InterPro" id="IPR008271">
    <property type="entry name" value="Ser/Thr_kinase_AS"/>
</dbReference>
<dbReference type="PANTHER" id="PTHR11042">
    <property type="entry name" value="EUKARYOTIC TRANSLATION INITIATION FACTOR 2-ALPHA KINASE EIF2-ALPHA KINASE -RELATED"/>
    <property type="match status" value="1"/>
</dbReference>
<reference evidence="7 8" key="1">
    <citation type="submission" date="2022-05" db="EMBL/GenBank/DDBJ databases">
        <authorList>
            <consortium name="Genoscope - CEA"/>
            <person name="William W."/>
        </authorList>
    </citation>
    <scope>NUCLEOTIDE SEQUENCE [LARGE SCALE GENOMIC DNA]</scope>
</reference>
<name>A0ABN8QAF6_9CNID</name>
<evidence type="ECO:0000313" key="7">
    <source>
        <dbReference type="EMBL" id="CAH3160615.1"/>
    </source>
</evidence>
<comment type="similarity">
    <text evidence="5">Belongs to the protein kinase superfamily. Ser/Thr protein kinase family. GCN2 subfamily.</text>
</comment>
<dbReference type="InterPro" id="IPR011009">
    <property type="entry name" value="Kinase-like_dom_sf"/>
</dbReference>
<dbReference type="SMART" id="SM00220">
    <property type="entry name" value="S_TKc"/>
    <property type="match status" value="1"/>
</dbReference>
<evidence type="ECO:0000256" key="3">
    <source>
        <dbReference type="ARBA" id="ARBA00022777"/>
    </source>
</evidence>
<keyword evidence="1" id="KW-0808">Transferase</keyword>
<dbReference type="Proteomes" id="UP001159427">
    <property type="component" value="Unassembled WGS sequence"/>
</dbReference>
<dbReference type="PANTHER" id="PTHR11042:SF190">
    <property type="entry name" value="MITOSIS INHIBITOR PROTEIN KINASE MIK1"/>
    <property type="match status" value="1"/>
</dbReference>
<evidence type="ECO:0000313" key="8">
    <source>
        <dbReference type="Proteomes" id="UP001159427"/>
    </source>
</evidence>
<keyword evidence="3" id="KW-0418">Kinase</keyword>
<dbReference type="Pfam" id="PF00069">
    <property type="entry name" value="Pkinase"/>
    <property type="match status" value="1"/>
</dbReference>
<evidence type="ECO:0000259" key="6">
    <source>
        <dbReference type="PROSITE" id="PS50011"/>
    </source>
</evidence>
<dbReference type="EMBL" id="CALNXI010001219">
    <property type="protein sequence ID" value="CAH3160615.1"/>
    <property type="molecule type" value="Genomic_DNA"/>
</dbReference>
<comment type="caution">
    <text evidence="7">The sequence shown here is derived from an EMBL/GenBank/DDBJ whole genome shotgun (WGS) entry which is preliminary data.</text>
</comment>
<feature type="domain" description="Protein kinase" evidence="6">
    <location>
        <begin position="1"/>
        <end position="221"/>
    </location>
</feature>
<evidence type="ECO:0000256" key="5">
    <source>
        <dbReference type="ARBA" id="ARBA00037982"/>
    </source>
</evidence>
<dbReference type="SUPFAM" id="SSF56112">
    <property type="entry name" value="Protein kinase-like (PK-like)"/>
    <property type="match status" value="1"/>
</dbReference>
<protein>
    <recommendedName>
        <fullName evidence="6">Protein kinase domain-containing protein</fullName>
    </recommendedName>
</protein>
<dbReference type="InterPro" id="IPR000719">
    <property type="entry name" value="Prot_kinase_dom"/>
</dbReference>
<sequence>MLILTEYCQGGNLNDRLRGASSDEVVCKWIRQMAEVLHFLHSRNLVHRDLKPENVLLTENDDIKIGDFGLAREFISVKEIHLQGTVTTYVTYARNYMNTCAGTRHWMAPEVFPGPQGHGHYSEKADVFSLGILFLAILERDFIELNGKRYYGAFGNVAERKVGIGYAMHKLGPAVAVRLQARGSNTVRMIALDALKFEPKDRPSAAEICHRITSFVSHSQFCLSIPSDVPQSHLVYTPIEHLNSY</sequence>
<gene>
    <name evidence="7" type="ORF">PEVE_00003643</name>
</gene>
<keyword evidence="4" id="KW-0067">ATP-binding</keyword>
<dbReference type="PROSITE" id="PS50011">
    <property type="entry name" value="PROTEIN_KINASE_DOM"/>
    <property type="match status" value="1"/>
</dbReference>
<accession>A0ABN8QAF6</accession>
<evidence type="ECO:0000256" key="2">
    <source>
        <dbReference type="ARBA" id="ARBA00022741"/>
    </source>
</evidence>